<dbReference type="InterPro" id="IPR050155">
    <property type="entry name" value="HAD-like_hydrolase_sf"/>
</dbReference>
<dbReference type="GO" id="GO:0006281">
    <property type="term" value="P:DNA repair"/>
    <property type="evidence" value="ECO:0007669"/>
    <property type="project" value="TreeGrafter"/>
</dbReference>
<protein>
    <submittedName>
        <fullName evidence="1">GMP/IMP nucleotidase</fullName>
        <ecNumber evidence="1">3.1.3.5</ecNumber>
    </submittedName>
</protein>
<gene>
    <name evidence="1" type="primary">yrfG</name>
    <name evidence="1" type="ORF">QJT80_15145</name>
</gene>
<dbReference type="Gene3D" id="3.40.50.1000">
    <property type="entry name" value="HAD superfamily/HAD-like"/>
    <property type="match status" value="1"/>
</dbReference>
<dbReference type="KEGG" id="tdu:QJT80_15145"/>
<dbReference type="Pfam" id="PF00702">
    <property type="entry name" value="Hydrolase"/>
    <property type="match status" value="1"/>
</dbReference>
<evidence type="ECO:0000313" key="1">
    <source>
        <dbReference type="EMBL" id="WGZ90798.1"/>
    </source>
</evidence>
<dbReference type="Proteomes" id="UP001300672">
    <property type="component" value="Chromosome"/>
</dbReference>
<dbReference type="GO" id="GO:0008253">
    <property type="term" value="F:5'-nucleotidase activity"/>
    <property type="evidence" value="ECO:0007669"/>
    <property type="project" value="UniProtKB-EC"/>
</dbReference>
<dbReference type="EMBL" id="CP124755">
    <property type="protein sequence ID" value="WGZ90798.1"/>
    <property type="molecule type" value="Genomic_DNA"/>
</dbReference>
<dbReference type="CDD" id="cd01427">
    <property type="entry name" value="HAD_like"/>
    <property type="match status" value="1"/>
</dbReference>
<name>A0AA95KKB9_9GAMM</name>
<dbReference type="PANTHER" id="PTHR43434:SF3">
    <property type="entry name" value="GMP_IMP NUCLEOTIDASE YRFG"/>
    <property type="match status" value="1"/>
</dbReference>
<dbReference type="GO" id="GO:0005829">
    <property type="term" value="C:cytosol"/>
    <property type="evidence" value="ECO:0007669"/>
    <property type="project" value="TreeGrafter"/>
</dbReference>
<dbReference type="EC" id="3.1.3.5" evidence="1"/>
<dbReference type="SFLD" id="SFLDS00003">
    <property type="entry name" value="Haloacid_Dehalogenase"/>
    <property type="match status" value="1"/>
</dbReference>
<dbReference type="SFLD" id="SFLDG01129">
    <property type="entry name" value="C1.5:_HAD__Beta-PGM__Phosphata"/>
    <property type="match status" value="1"/>
</dbReference>
<proteinExistence type="predicted"/>
<dbReference type="NCBIfam" id="TIGR01509">
    <property type="entry name" value="HAD-SF-IA-v3"/>
    <property type="match status" value="1"/>
</dbReference>
<reference evidence="1" key="2">
    <citation type="submission" date="2023-04" db="EMBL/GenBank/DDBJ databases">
        <authorList>
            <person name="Beletskiy A.V."/>
            <person name="Mardanov A.V."/>
            <person name="Ravin N.V."/>
        </authorList>
    </citation>
    <scope>NUCLEOTIDE SEQUENCE</scope>
    <source>
        <strain evidence="1">GKL-01</strain>
    </source>
</reference>
<dbReference type="InterPro" id="IPR036412">
    <property type="entry name" value="HAD-like_sf"/>
</dbReference>
<dbReference type="PANTHER" id="PTHR43434">
    <property type="entry name" value="PHOSPHOGLYCOLATE PHOSPHATASE"/>
    <property type="match status" value="1"/>
</dbReference>
<dbReference type="InterPro" id="IPR006439">
    <property type="entry name" value="HAD-SF_hydro_IA"/>
</dbReference>
<keyword evidence="1" id="KW-0378">Hydrolase</keyword>
<organism evidence="1">
    <name type="scientific">Candidatus Thiocaldithrix dubininis</name>
    <dbReference type="NCBI Taxonomy" id="3080823"/>
    <lineage>
        <taxon>Bacteria</taxon>
        <taxon>Pseudomonadati</taxon>
        <taxon>Pseudomonadota</taxon>
        <taxon>Gammaproteobacteria</taxon>
        <taxon>Thiotrichales</taxon>
        <taxon>Thiotrichaceae</taxon>
        <taxon>Candidatus Thiocaldithrix</taxon>
    </lineage>
</organism>
<accession>A0AA95KKB9</accession>
<dbReference type="SUPFAM" id="SSF56784">
    <property type="entry name" value="HAD-like"/>
    <property type="match status" value="1"/>
</dbReference>
<dbReference type="GO" id="GO:0008967">
    <property type="term" value="F:phosphoglycolate phosphatase activity"/>
    <property type="evidence" value="ECO:0007669"/>
    <property type="project" value="TreeGrafter"/>
</dbReference>
<reference evidence="1" key="1">
    <citation type="journal article" date="2023" name="Int. J. Mol. Sci.">
        <title>Metagenomics Revealed a New Genus 'Candidatus Thiocaldithrix dubininis' gen. nov., sp. nov. and a New Species 'Candidatus Thiothrix putei' sp. nov. in the Family Thiotrichaceae, Some Members of Which Have Traits of Both Na+- and H+-Motive Energetics.</title>
        <authorList>
            <person name="Ravin N.V."/>
            <person name="Muntyan M.S."/>
            <person name="Smolyakov D.D."/>
            <person name="Rudenko T.S."/>
            <person name="Beletsky A.V."/>
            <person name="Mardanov A.V."/>
            <person name="Grabovich M.Y."/>
        </authorList>
    </citation>
    <scope>NUCLEOTIDE SEQUENCE</scope>
    <source>
        <strain evidence="1">GKL-01</strain>
    </source>
</reference>
<dbReference type="InterPro" id="IPR023214">
    <property type="entry name" value="HAD_sf"/>
</dbReference>
<dbReference type="AlphaFoldDB" id="A0AA95KKB9"/>
<dbReference type="NCBIfam" id="NF011564">
    <property type="entry name" value="PRK14988.1"/>
    <property type="match status" value="1"/>
</dbReference>
<sequence>MPTAKDALLSPINLNWQAVQTVFLDMDGTLLDLHYDNHFWLEHLPQRLAEQRNTSPDAIRDYLLARYTEMEGTLDWYCVDYWQKHLGVDMVALKHETAHKIALRAHVDQFLSFLRAQQKRVVLLTNAHHKSVAVKFGYIALEQYFDRVITSHSLGLPKEHPDFWATLRAHEAFDPQHSLFIDDNLHVLRAAANYGVKYLYAIAQPDSQQPLKDTAEFTALRSYQQLLV</sequence>